<feature type="transmembrane region" description="Helical" evidence="9">
    <location>
        <begin position="326"/>
        <end position="347"/>
    </location>
</feature>
<evidence type="ECO:0000256" key="5">
    <source>
        <dbReference type="ARBA" id="ARBA00022692"/>
    </source>
</evidence>
<feature type="compositionally biased region" description="Basic residues" evidence="8">
    <location>
        <begin position="7"/>
        <end position="16"/>
    </location>
</feature>
<accession>A0A2G8JFA3</accession>
<evidence type="ECO:0000256" key="2">
    <source>
        <dbReference type="ARBA" id="ARBA00008744"/>
    </source>
</evidence>
<dbReference type="Pfam" id="PF10034">
    <property type="entry name" value="Dpy19"/>
    <property type="match status" value="2"/>
</dbReference>
<feature type="transmembrane region" description="Helical" evidence="9">
    <location>
        <begin position="54"/>
        <end position="72"/>
    </location>
</feature>
<dbReference type="PANTHER" id="PTHR31488:SF1">
    <property type="entry name" value="C-MANNOSYLTRANSFERASE DPY19L1"/>
    <property type="match status" value="1"/>
</dbReference>
<comment type="caution">
    <text evidence="10">The sequence shown here is derived from an EMBL/GenBank/DDBJ whole genome shotgun (WGS) entry which is preliminary data.</text>
</comment>
<sequence length="414" mass="47325">MAAKERKNGRHNRNKPTHSSSVGVSTDPLRPERTTQHGIGRHGSKIGNPSVLNMWNVSFVLFAVAFGVLQYYHVSTMFEYDRFFSHLSDLEREMTFRSEMMFLGILKRGYESFMNSINQPTRMCYNVRRGRGLSDVQSCEGMGDIAIFYVNSIFFWNGCMMSAFFSLAVLFSGSLFGGFIAVAAFFYNHGECTRVQWTPPLRESMGYPFFILQLLAITYTLSIPRPRWLHSAFIFISSLFFMLCWQFAQFTLLTQMLSIFATFMLGYIRLSTLRCVLQGQSVALVTAYILLFGNELLLTSYYPACLITLWVIVCLEPVFQVHSSRIALWILQSVILVAGTASFKFLISSLLHVADDAHIGNLLMSKISDYKDFHTLLYICSKEFDFIETETIFRFLYSLLLPSALAALLMVMYN</sequence>
<dbReference type="AlphaFoldDB" id="A0A2G8JFA3"/>
<evidence type="ECO:0000313" key="10">
    <source>
        <dbReference type="EMBL" id="PIK34422.1"/>
    </source>
</evidence>
<protein>
    <submittedName>
        <fullName evidence="10">Putative C-mannosyltransferase DPY19L1 isoform X2</fullName>
    </submittedName>
</protein>
<evidence type="ECO:0000256" key="8">
    <source>
        <dbReference type="SAM" id="MobiDB-lite"/>
    </source>
</evidence>
<feature type="transmembrane region" description="Helical" evidence="9">
    <location>
        <begin position="277"/>
        <end position="294"/>
    </location>
</feature>
<dbReference type="STRING" id="307972.A0A2G8JFA3"/>
<keyword evidence="4 10" id="KW-0808">Transferase</keyword>
<dbReference type="OrthoDB" id="6019623at2759"/>
<feature type="transmembrane region" description="Helical" evidence="9">
    <location>
        <begin position="228"/>
        <end position="248"/>
    </location>
</feature>
<evidence type="ECO:0000313" key="11">
    <source>
        <dbReference type="Proteomes" id="UP000230750"/>
    </source>
</evidence>
<comment type="subcellular location">
    <subcellularLocation>
        <location evidence="1">Membrane</location>
        <topology evidence="1">Multi-pass membrane protein</topology>
    </subcellularLocation>
</comment>
<name>A0A2G8JFA3_STIJA</name>
<dbReference type="InterPro" id="IPR018732">
    <property type="entry name" value="Dpy-19/Dpy-19-like"/>
</dbReference>
<evidence type="ECO:0000256" key="6">
    <source>
        <dbReference type="ARBA" id="ARBA00022989"/>
    </source>
</evidence>
<gene>
    <name evidence="10" type="ORF">BSL78_28752</name>
</gene>
<feature type="transmembrane region" description="Helical" evidence="9">
    <location>
        <begin position="163"/>
        <end position="185"/>
    </location>
</feature>
<dbReference type="EMBL" id="MRZV01002179">
    <property type="protein sequence ID" value="PIK34422.1"/>
    <property type="molecule type" value="Genomic_DNA"/>
</dbReference>
<reference evidence="10 11" key="1">
    <citation type="journal article" date="2017" name="PLoS Biol.">
        <title>The sea cucumber genome provides insights into morphological evolution and visceral regeneration.</title>
        <authorList>
            <person name="Zhang X."/>
            <person name="Sun L."/>
            <person name="Yuan J."/>
            <person name="Sun Y."/>
            <person name="Gao Y."/>
            <person name="Zhang L."/>
            <person name="Li S."/>
            <person name="Dai H."/>
            <person name="Hamel J.F."/>
            <person name="Liu C."/>
            <person name="Yu Y."/>
            <person name="Liu S."/>
            <person name="Lin W."/>
            <person name="Guo K."/>
            <person name="Jin S."/>
            <person name="Xu P."/>
            <person name="Storey K.B."/>
            <person name="Huan P."/>
            <person name="Zhang T."/>
            <person name="Zhou Y."/>
            <person name="Zhang J."/>
            <person name="Lin C."/>
            <person name="Li X."/>
            <person name="Xing L."/>
            <person name="Huo D."/>
            <person name="Sun M."/>
            <person name="Wang L."/>
            <person name="Mercier A."/>
            <person name="Li F."/>
            <person name="Yang H."/>
            <person name="Xiang J."/>
        </authorList>
    </citation>
    <scope>NUCLEOTIDE SEQUENCE [LARGE SCALE GENOMIC DNA]</scope>
    <source>
        <strain evidence="10">Shaxun</strain>
        <tissue evidence="10">Muscle</tissue>
    </source>
</reference>
<proteinExistence type="inferred from homology"/>
<dbReference type="Proteomes" id="UP000230750">
    <property type="component" value="Unassembled WGS sequence"/>
</dbReference>
<feature type="transmembrane region" description="Helical" evidence="9">
    <location>
        <begin position="205"/>
        <end position="221"/>
    </location>
</feature>
<dbReference type="GO" id="GO:0005637">
    <property type="term" value="C:nuclear inner membrane"/>
    <property type="evidence" value="ECO:0007669"/>
    <property type="project" value="TreeGrafter"/>
</dbReference>
<comment type="similarity">
    <text evidence="2">Belongs to the dpy-19 family.</text>
</comment>
<feature type="region of interest" description="Disordered" evidence="8">
    <location>
        <begin position="1"/>
        <end position="43"/>
    </location>
</feature>
<evidence type="ECO:0000256" key="9">
    <source>
        <dbReference type="SAM" id="Phobius"/>
    </source>
</evidence>
<dbReference type="GO" id="GO:0000030">
    <property type="term" value="F:mannosyltransferase activity"/>
    <property type="evidence" value="ECO:0007669"/>
    <property type="project" value="TreeGrafter"/>
</dbReference>
<feature type="transmembrane region" description="Helical" evidence="9">
    <location>
        <begin position="392"/>
        <end position="413"/>
    </location>
</feature>
<evidence type="ECO:0000256" key="3">
    <source>
        <dbReference type="ARBA" id="ARBA00022676"/>
    </source>
</evidence>
<evidence type="ECO:0000256" key="7">
    <source>
        <dbReference type="ARBA" id="ARBA00023136"/>
    </source>
</evidence>
<keyword evidence="5 9" id="KW-0812">Transmembrane</keyword>
<evidence type="ECO:0000256" key="4">
    <source>
        <dbReference type="ARBA" id="ARBA00022679"/>
    </source>
</evidence>
<keyword evidence="11" id="KW-1185">Reference proteome</keyword>
<keyword evidence="6 9" id="KW-1133">Transmembrane helix</keyword>
<feature type="non-terminal residue" evidence="10">
    <location>
        <position position="414"/>
    </location>
</feature>
<keyword evidence="3 10" id="KW-0328">Glycosyltransferase</keyword>
<evidence type="ECO:0000256" key="1">
    <source>
        <dbReference type="ARBA" id="ARBA00004141"/>
    </source>
</evidence>
<organism evidence="10 11">
    <name type="scientific">Stichopus japonicus</name>
    <name type="common">Sea cucumber</name>
    <dbReference type="NCBI Taxonomy" id="307972"/>
    <lineage>
        <taxon>Eukaryota</taxon>
        <taxon>Metazoa</taxon>
        <taxon>Echinodermata</taxon>
        <taxon>Eleutherozoa</taxon>
        <taxon>Echinozoa</taxon>
        <taxon>Holothuroidea</taxon>
        <taxon>Aspidochirotacea</taxon>
        <taxon>Aspidochirotida</taxon>
        <taxon>Stichopodidae</taxon>
        <taxon>Apostichopus</taxon>
    </lineage>
</organism>
<dbReference type="PANTHER" id="PTHR31488">
    <property type="entry name" value="DPY-19-LIKE 1, LIKE (H. SAPIENS)"/>
    <property type="match status" value="1"/>
</dbReference>
<keyword evidence="7 9" id="KW-0472">Membrane</keyword>
<feature type="transmembrane region" description="Helical" evidence="9">
    <location>
        <begin position="300"/>
        <end position="319"/>
    </location>
</feature>